<dbReference type="HOGENOM" id="CLU_1598537_0_0_1"/>
<dbReference type="Proteomes" id="UP000000709">
    <property type="component" value="Unassembled WGS sequence"/>
</dbReference>
<name>G3AKJ5_SPAPN</name>
<dbReference type="InParanoid" id="G3AKJ5"/>
<dbReference type="AlphaFoldDB" id="G3AKJ5"/>
<accession>G3AKJ5</accession>
<dbReference type="EMBL" id="GL996501">
    <property type="protein sequence ID" value="EGW33600.1"/>
    <property type="molecule type" value="Genomic_DNA"/>
</dbReference>
<reference evidence="1 2" key="1">
    <citation type="journal article" date="2011" name="Proc. Natl. Acad. Sci. U.S.A.">
        <title>Comparative genomics of xylose-fermenting fungi for enhanced biofuel production.</title>
        <authorList>
            <person name="Wohlbach D.J."/>
            <person name="Kuo A."/>
            <person name="Sato T.K."/>
            <person name="Potts K.M."/>
            <person name="Salamov A.A."/>
            <person name="LaButti K.M."/>
            <person name="Sun H."/>
            <person name="Clum A."/>
            <person name="Pangilinan J.L."/>
            <person name="Lindquist E.A."/>
            <person name="Lucas S."/>
            <person name="Lapidus A."/>
            <person name="Jin M."/>
            <person name="Gunawan C."/>
            <person name="Balan V."/>
            <person name="Dale B.E."/>
            <person name="Jeffries T.W."/>
            <person name="Zinkel R."/>
            <person name="Barry K.W."/>
            <person name="Grigoriev I.V."/>
            <person name="Gasch A.P."/>
        </authorList>
    </citation>
    <scope>NUCLEOTIDE SEQUENCE [LARGE SCALE GENOMIC DNA]</scope>
    <source>
        <strain evidence="2">NRRL Y-27907 / 11-Y1</strain>
    </source>
</reference>
<dbReference type="GeneID" id="18873643"/>
<sequence>LQNIHPYSTTNSNELIMSAPKSIELGDVTYDDSSDNIGVLYQFERINVNVDGNIMYELRKFGYDENVKTHGFLHDQNDNLVALVYERVYPGSNEAIVATGVAGASGGAGTVGTVGAVGTVGTVSGGRKHDRIWKELWGVFKPWIEISIISTIVVCEIIVSIDKIRGN</sequence>
<dbReference type="RefSeq" id="XP_007375115.1">
    <property type="nucleotide sequence ID" value="XM_007375053.1"/>
</dbReference>
<protein>
    <submittedName>
        <fullName evidence="1">Uncharacterized protein</fullName>
    </submittedName>
</protein>
<proteinExistence type="predicted"/>
<organism evidence="2">
    <name type="scientific">Spathaspora passalidarum (strain NRRL Y-27907 / 11-Y1)</name>
    <dbReference type="NCBI Taxonomy" id="619300"/>
    <lineage>
        <taxon>Eukaryota</taxon>
        <taxon>Fungi</taxon>
        <taxon>Dikarya</taxon>
        <taxon>Ascomycota</taxon>
        <taxon>Saccharomycotina</taxon>
        <taxon>Pichiomycetes</taxon>
        <taxon>Debaryomycetaceae</taxon>
        <taxon>Spathaspora</taxon>
    </lineage>
</organism>
<evidence type="ECO:0000313" key="1">
    <source>
        <dbReference type="EMBL" id="EGW33600.1"/>
    </source>
</evidence>
<evidence type="ECO:0000313" key="2">
    <source>
        <dbReference type="Proteomes" id="UP000000709"/>
    </source>
</evidence>
<keyword evidence="2" id="KW-1185">Reference proteome</keyword>
<feature type="non-terminal residue" evidence="1">
    <location>
        <position position="1"/>
    </location>
</feature>
<dbReference type="KEGG" id="spaa:SPAPADRAFT_60936"/>
<gene>
    <name evidence="1" type="ORF">SPAPADRAFT_60936</name>
</gene>